<proteinExistence type="predicted"/>
<evidence type="ECO:0000313" key="3">
    <source>
        <dbReference type="Proteomes" id="UP000605897"/>
    </source>
</evidence>
<comment type="caution">
    <text evidence="2">The sequence shown here is derived from an EMBL/GenBank/DDBJ whole genome shotgun (WGS) entry which is preliminary data.</text>
</comment>
<gene>
    <name evidence="2" type="ORF">GCM10017786_01030</name>
</gene>
<organism evidence="2 3">
    <name type="scientific">Amycolatopsis deserti</name>
    <dbReference type="NCBI Taxonomy" id="185696"/>
    <lineage>
        <taxon>Bacteria</taxon>
        <taxon>Bacillati</taxon>
        <taxon>Actinomycetota</taxon>
        <taxon>Actinomycetes</taxon>
        <taxon>Pseudonocardiales</taxon>
        <taxon>Pseudonocardiaceae</taxon>
        <taxon>Amycolatopsis</taxon>
    </lineage>
</organism>
<reference evidence="3" key="1">
    <citation type="journal article" date="2019" name="Int. J. Syst. Evol. Microbiol.">
        <title>The Global Catalogue of Microorganisms (GCM) 10K type strain sequencing project: providing services to taxonomists for standard genome sequencing and annotation.</title>
        <authorList>
            <consortium name="The Broad Institute Genomics Platform"/>
            <consortium name="The Broad Institute Genome Sequencing Center for Infectious Disease"/>
            <person name="Wu L."/>
            <person name="Ma J."/>
        </authorList>
    </citation>
    <scope>NUCLEOTIDE SEQUENCE [LARGE SCALE GENOMIC DNA]</scope>
    <source>
        <strain evidence="3">CGMCC 4.7677</strain>
    </source>
</reference>
<name>A0ABQ3ICU2_9PSEU</name>
<dbReference type="Proteomes" id="UP000605897">
    <property type="component" value="Unassembled WGS sequence"/>
</dbReference>
<feature type="region of interest" description="Disordered" evidence="1">
    <location>
        <begin position="127"/>
        <end position="173"/>
    </location>
</feature>
<protein>
    <submittedName>
        <fullName evidence="2">Uncharacterized protein</fullName>
    </submittedName>
</protein>
<accession>A0ABQ3ICU2</accession>
<dbReference type="EMBL" id="BNAU01000001">
    <property type="protein sequence ID" value="GHE75943.1"/>
    <property type="molecule type" value="Genomic_DNA"/>
</dbReference>
<evidence type="ECO:0000256" key="1">
    <source>
        <dbReference type="SAM" id="MobiDB-lite"/>
    </source>
</evidence>
<evidence type="ECO:0000313" key="2">
    <source>
        <dbReference type="EMBL" id="GHE75943.1"/>
    </source>
</evidence>
<keyword evidence="3" id="KW-1185">Reference proteome</keyword>
<sequence>MDRRAVNEQWERGCATFHTPLAAMTVDYLRRPSRGTRSTNRQLVFHMLSGHQVARALHRSLDCAADAELAAGMHLTAGQAGAEPDGQDDGVHPLAGAVGPSQCAAVDSGEHAALVGLAGVDRGPVAASVEDEHARRGAQPRADGQDVEPGDGEPEVHVRPSGFWVPTGSACAR</sequence>